<feature type="region of interest" description="Disordered" evidence="12">
    <location>
        <begin position="540"/>
        <end position="576"/>
    </location>
</feature>
<dbReference type="InterPro" id="IPR030445">
    <property type="entry name" value="H3-K79_meTrfase"/>
</dbReference>
<keyword evidence="15" id="KW-1185">Reference proteome</keyword>
<evidence type="ECO:0000256" key="1">
    <source>
        <dbReference type="ARBA" id="ARBA00004123"/>
    </source>
</evidence>
<feature type="compositionally biased region" description="Basic and acidic residues" evidence="12">
    <location>
        <begin position="457"/>
        <end position="471"/>
    </location>
</feature>
<reference evidence="14 15" key="1">
    <citation type="submission" date="2023-10" db="EMBL/GenBank/DDBJ databases">
        <title>Draft Genome Sequence of Candida saopaulonensis from a very Premature Infant with Sepsis.</title>
        <authorList>
            <person name="Ning Y."/>
            <person name="Dai R."/>
            <person name="Xiao M."/>
            <person name="Xu Y."/>
            <person name="Yan Q."/>
            <person name="Zhang L."/>
        </authorList>
    </citation>
    <scope>NUCLEOTIDE SEQUENCE [LARGE SCALE GENOMIC DNA]</scope>
    <source>
        <strain evidence="14 15">19XY460</strain>
    </source>
</reference>
<keyword evidence="6 11" id="KW-0949">S-adenosyl-L-methionine</keyword>
<dbReference type="GeneID" id="88175204"/>
<dbReference type="GO" id="GO:0032259">
    <property type="term" value="P:methylation"/>
    <property type="evidence" value="ECO:0007669"/>
    <property type="project" value="UniProtKB-KW"/>
</dbReference>
<organism evidence="14 15">
    <name type="scientific">Australozyma saopauloensis</name>
    <dbReference type="NCBI Taxonomy" id="291208"/>
    <lineage>
        <taxon>Eukaryota</taxon>
        <taxon>Fungi</taxon>
        <taxon>Dikarya</taxon>
        <taxon>Ascomycota</taxon>
        <taxon>Saccharomycotina</taxon>
        <taxon>Pichiomycetes</taxon>
        <taxon>Metschnikowiaceae</taxon>
        <taxon>Australozyma</taxon>
    </lineage>
</organism>
<dbReference type="PANTHER" id="PTHR21451">
    <property type="entry name" value="HISTONE H3 METHYLTRANSFERASE"/>
    <property type="match status" value="1"/>
</dbReference>
<keyword evidence="5 11" id="KW-0808">Transferase</keyword>
<comment type="function">
    <text evidence="11">Histone methyltransferase that specifically trimethylates histone H3 to form H3K79me3. This methylation is required for telomere silencing and for the pachytene checkpoint during the meiotic cell cycle by allowing the recruitment of RAD9 to double strand breaks. Nucleosomes are preferred as substrate compared to free histone.</text>
</comment>
<evidence type="ECO:0000256" key="7">
    <source>
        <dbReference type="ARBA" id="ARBA00022853"/>
    </source>
</evidence>
<dbReference type="EC" id="2.1.1.360" evidence="2 11"/>
<evidence type="ECO:0000313" key="14">
    <source>
        <dbReference type="EMBL" id="WPK26782.1"/>
    </source>
</evidence>
<dbReference type="InterPro" id="IPR029063">
    <property type="entry name" value="SAM-dependent_MTases_sf"/>
</dbReference>
<evidence type="ECO:0000256" key="10">
    <source>
        <dbReference type="ARBA" id="ARBA00047770"/>
    </source>
</evidence>
<comment type="similarity">
    <text evidence="11">Belongs to the class I-like SAM-binding methyltransferase superfamily. DOT1 family.</text>
</comment>
<evidence type="ECO:0000313" key="15">
    <source>
        <dbReference type="Proteomes" id="UP001338582"/>
    </source>
</evidence>
<keyword evidence="7 11" id="KW-0156">Chromatin regulator</keyword>
<comment type="catalytic activity">
    <reaction evidence="10 11">
        <text>L-lysyl(79)-[histone H3] + 3 S-adenosyl-L-methionine = N(6),N(6),N(6)-trimethyl-L-lysyl(79)-[histone H3] + 3 S-adenosyl-L-homocysteine + 3 H(+)</text>
        <dbReference type="Rhea" id="RHEA:60328"/>
        <dbReference type="Rhea" id="RHEA-COMP:15549"/>
        <dbReference type="Rhea" id="RHEA-COMP:15552"/>
        <dbReference type="ChEBI" id="CHEBI:15378"/>
        <dbReference type="ChEBI" id="CHEBI:29969"/>
        <dbReference type="ChEBI" id="CHEBI:57856"/>
        <dbReference type="ChEBI" id="CHEBI:59789"/>
        <dbReference type="ChEBI" id="CHEBI:61961"/>
        <dbReference type="EC" id="2.1.1.360"/>
    </reaction>
</comment>
<sequence length="1118" mass="128891">MMKLTQLLNQSPAKELSPDEEGTPKKSGRPPSQRKTPVPAAIPLLNPKVDDDGLMTPHSSDSSPTLKTEDLLFVGQLLADMSVTDLTRTTIEKELHGYPWSAVQQIIYQYKFPEKLTRPEVEFIVRLWHNSKRVELSAIAQECFARSPESLRSRLSLLEANYGGVRRDALLVEELVALEICHHENCYHADDIVSFFPEYHYERFRKLVSAFYPHKLRWTQRELQFITDKIKQGLSHEDYELLRYLPFRRKCEVKAKYLALKRKIPTTDLPSENVEIVSEPTHVENPLFDLIENDLTMTSIKNAVPTASTILKVVCQLQEEIERRGGSEKIAFTDPERDTVRKSLEEGLSHDEIQLQLPFRTQEEIDGQVKKMQSACVRQKKFKNDIERLIYEAEWYSSMAENAATPGGRRRRVRKDSVEFETLRKEAINKKKRILEGPTEEDPEKKRLNAIKTQKRVETIRKKKEHQEELKKRRQKGKSPATPRHQLRSYKERATQMKSLLEEAKYFQSITGDGKCVKEGVKRKRVPTYHLIPEFQNRQKLKTAQKKIEEQKFRRRGRARASSETPSTEESDFDEVDKLQRAMEEDLSDDDDISPFDPPDICRDTLVPLHGRELFNDSISTGCLFPFYVSFTSDLSSMMRPGKEYPVINTVASDVIRENLKSYKSLTGSFPPLYAIGPNGESIGNSRNVIHVRYLLYPTHSEQFILAKPKSNELDPVYEINKIFQIHYALYFSHSEVLKDIIYNDYCQSLQEAVDNEDFGAFMTVIDKWNCLMLELTPYPIEINPSVDINESLRCFLPRNYNIFPSYTDLKLQQFHLEVLAAGETNINTPVKPSPLLRRVSQTLQSPKLSTKMPSNPEIAQLPDVYVSRFRHLRPILYSTAFINLLNSMTSITRYCVQQLLLRTYSRIVSPHSRKLRSYKAFSAEVYGELLPSFVSEVLSKVDLQPHHKFYDLGSGVGNTTFQAALEFGVHESGGCEIMGHASYLTSRQEIFLQKQLALLGMKELNLSFALDQSFVDNDEVRKKCVDCDVLIVNNYLFDFPLNVAVGKLLVGLRPGSKIISLRNFIPPRYKVGDDDTIFDYLTVEKFEMSDYFSVSWTANKVPYYISTVQKEVVDEYK</sequence>
<feature type="region of interest" description="Disordered" evidence="12">
    <location>
        <begin position="1"/>
        <end position="65"/>
    </location>
</feature>
<dbReference type="GO" id="GO:0006281">
    <property type="term" value="P:DNA repair"/>
    <property type="evidence" value="ECO:0007669"/>
    <property type="project" value="TreeGrafter"/>
</dbReference>
<gene>
    <name evidence="14" type="ORF">PUMCH_004143</name>
</gene>
<comment type="miscellaneous">
    <text evidence="11">In contrast to other lysine histone methyltransferases, it does not contain a SET domain, suggesting the existence of another mechanism for methylation of lysine residues of histones.</text>
</comment>
<dbReference type="EMBL" id="CP138898">
    <property type="protein sequence ID" value="WPK26782.1"/>
    <property type="molecule type" value="Genomic_DNA"/>
</dbReference>
<evidence type="ECO:0000256" key="6">
    <source>
        <dbReference type="ARBA" id="ARBA00022691"/>
    </source>
</evidence>
<evidence type="ECO:0000256" key="8">
    <source>
        <dbReference type="ARBA" id="ARBA00023242"/>
    </source>
</evidence>
<evidence type="ECO:0000256" key="4">
    <source>
        <dbReference type="ARBA" id="ARBA00022603"/>
    </source>
</evidence>
<dbReference type="PROSITE" id="PS51569">
    <property type="entry name" value="DOT1"/>
    <property type="match status" value="1"/>
</dbReference>
<keyword evidence="8 11" id="KW-0539">Nucleus</keyword>
<feature type="domain" description="DOT1" evidence="13">
    <location>
        <begin position="798"/>
        <end position="1118"/>
    </location>
</feature>
<comment type="activity regulation">
    <text evidence="11">Ubiquitination of histone H2B to form H2BK123ub1 is required for efficient DOT1 methyltransferase activity on histone H3.</text>
</comment>
<feature type="region of interest" description="Disordered" evidence="12">
    <location>
        <begin position="457"/>
        <end position="490"/>
    </location>
</feature>
<evidence type="ECO:0000256" key="3">
    <source>
        <dbReference type="ARBA" id="ARBA00020987"/>
    </source>
</evidence>
<comment type="subcellular location">
    <subcellularLocation>
        <location evidence="1 11">Nucleus</location>
    </subcellularLocation>
</comment>
<evidence type="ECO:0000256" key="9">
    <source>
        <dbReference type="ARBA" id="ARBA00029821"/>
    </source>
</evidence>
<name>A0AAX4HEV9_9ASCO</name>
<accession>A0AAX4HEV9</accession>
<dbReference type="SUPFAM" id="SSF53335">
    <property type="entry name" value="S-adenosyl-L-methionine-dependent methyltransferases"/>
    <property type="match status" value="1"/>
</dbReference>
<dbReference type="Pfam" id="PF08123">
    <property type="entry name" value="DOT1"/>
    <property type="match status" value="1"/>
</dbReference>
<dbReference type="Gene3D" id="3.40.50.150">
    <property type="entry name" value="Vaccinia Virus protein VP39"/>
    <property type="match status" value="1"/>
</dbReference>
<keyword evidence="4 11" id="KW-0489">Methyltransferase</keyword>
<evidence type="ECO:0000256" key="11">
    <source>
        <dbReference type="RuleBase" id="RU271113"/>
    </source>
</evidence>
<protein>
    <recommendedName>
        <fullName evidence="3 11">Histone-lysine N-methyltransferase, H3 lysine-79 specific</fullName>
        <ecNumber evidence="2 11">2.1.1.360</ecNumber>
    </recommendedName>
    <alternativeName>
        <fullName evidence="9 11">Histone H3-K79 methyltransferase</fullName>
    </alternativeName>
</protein>
<proteinExistence type="inferred from homology"/>
<dbReference type="GO" id="GO:0005634">
    <property type="term" value="C:nucleus"/>
    <property type="evidence" value="ECO:0007669"/>
    <property type="project" value="UniProtKB-SubCell"/>
</dbReference>
<dbReference type="GO" id="GO:0140956">
    <property type="term" value="F:histone H3K79 trimethyltransferase activity"/>
    <property type="evidence" value="ECO:0007669"/>
    <property type="project" value="UniProtKB-EC"/>
</dbReference>
<dbReference type="Proteomes" id="UP001338582">
    <property type="component" value="Chromosome 5"/>
</dbReference>
<feature type="compositionally biased region" description="Polar residues" evidence="12">
    <location>
        <begin position="1"/>
        <end position="12"/>
    </location>
</feature>
<evidence type="ECO:0000259" key="13">
    <source>
        <dbReference type="PROSITE" id="PS51569"/>
    </source>
</evidence>
<dbReference type="PANTHER" id="PTHR21451:SF0">
    <property type="entry name" value="HISTONE-LYSINE N-METHYLTRANSFERASE, H3 LYSINE-79 SPECIFIC"/>
    <property type="match status" value="1"/>
</dbReference>
<dbReference type="Gene3D" id="1.10.260.170">
    <property type="match status" value="1"/>
</dbReference>
<evidence type="ECO:0000256" key="5">
    <source>
        <dbReference type="ARBA" id="ARBA00022679"/>
    </source>
</evidence>
<dbReference type="KEGG" id="asau:88175204"/>
<dbReference type="GO" id="GO:0000077">
    <property type="term" value="P:DNA damage checkpoint signaling"/>
    <property type="evidence" value="ECO:0007669"/>
    <property type="project" value="TreeGrafter"/>
</dbReference>
<dbReference type="RefSeq" id="XP_062879161.1">
    <property type="nucleotide sequence ID" value="XM_063023091.1"/>
</dbReference>
<evidence type="ECO:0000256" key="12">
    <source>
        <dbReference type="SAM" id="MobiDB-lite"/>
    </source>
</evidence>
<dbReference type="AlphaFoldDB" id="A0AAX4HEV9"/>
<dbReference type="InterPro" id="IPR025789">
    <property type="entry name" value="DOT1_dom"/>
</dbReference>
<evidence type="ECO:0000256" key="2">
    <source>
        <dbReference type="ARBA" id="ARBA00012190"/>
    </source>
</evidence>